<proteinExistence type="predicted"/>
<feature type="region of interest" description="Disordered" evidence="1">
    <location>
        <begin position="1"/>
        <end position="61"/>
    </location>
</feature>
<name>C7NGI7_KYTSD</name>
<evidence type="ECO:0000313" key="2">
    <source>
        <dbReference type="EMBL" id="ACV06095.1"/>
    </source>
</evidence>
<dbReference type="Pfam" id="PF11238">
    <property type="entry name" value="DUF3039"/>
    <property type="match status" value="1"/>
</dbReference>
<sequence>MRSTTRTPTRTAPVHAGAVTVMSQPMDPGGPGDPGGLSDPGTSTGLLERTERETQPVEPGDHERFSHYVRKEKILESAMSGEPVTALCGKIWVPGRNPDRFPVCPVCKEIHEGLRDPQDGGGDSGSGDGN</sequence>
<dbReference type="RefSeq" id="WP_015779040.1">
    <property type="nucleotide sequence ID" value="NC_013169.1"/>
</dbReference>
<evidence type="ECO:0000256" key="1">
    <source>
        <dbReference type="SAM" id="MobiDB-lite"/>
    </source>
</evidence>
<dbReference type="HOGENOM" id="CLU_142113_0_1_11"/>
<dbReference type="InterPro" id="IPR021400">
    <property type="entry name" value="DUF3039"/>
</dbReference>
<protein>
    <recommendedName>
        <fullName evidence="4">DUF3039 domain-containing protein</fullName>
    </recommendedName>
</protein>
<dbReference type="EMBL" id="CP001686">
    <property type="protein sequence ID" value="ACV06095.1"/>
    <property type="molecule type" value="Genomic_DNA"/>
</dbReference>
<dbReference type="STRING" id="478801.Ksed_10510"/>
<organism evidence="2 3">
    <name type="scientific">Kytococcus sedentarius (strain ATCC 14392 / DSM 20547 / JCM 11482 / CCUG 33030 / NBRC 15357 / NCTC 11040 / CCM 314 / 541)</name>
    <name type="common">Micrococcus sedentarius</name>
    <dbReference type="NCBI Taxonomy" id="478801"/>
    <lineage>
        <taxon>Bacteria</taxon>
        <taxon>Bacillati</taxon>
        <taxon>Actinomycetota</taxon>
        <taxon>Actinomycetes</taxon>
        <taxon>Micrococcales</taxon>
        <taxon>Kytococcaceae</taxon>
        <taxon>Kytococcus</taxon>
    </lineage>
</organism>
<gene>
    <name evidence="2" type="ordered locus">Ksed_10510</name>
</gene>
<evidence type="ECO:0000313" key="3">
    <source>
        <dbReference type="Proteomes" id="UP000006666"/>
    </source>
</evidence>
<evidence type="ECO:0008006" key="4">
    <source>
        <dbReference type="Google" id="ProtNLM"/>
    </source>
</evidence>
<accession>C7NGI7</accession>
<dbReference type="AlphaFoldDB" id="C7NGI7"/>
<reference evidence="2 3" key="1">
    <citation type="journal article" date="2009" name="Stand. Genomic Sci.">
        <title>Complete genome sequence of Kytococcus sedentarius type strain (541).</title>
        <authorList>
            <person name="Sims D."/>
            <person name="Brettin T."/>
            <person name="Detter J.C."/>
            <person name="Han C."/>
            <person name="Lapidus A."/>
            <person name="Copeland A."/>
            <person name="Glavina Del Rio T."/>
            <person name="Nolan M."/>
            <person name="Chen F."/>
            <person name="Lucas S."/>
            <person name="Tice H."/>
            <person name="Cheng J.F."/>
            <person name="Bruce D."/>
            <person name="Goodwin L."/>
            <person name="Pitluck S."/>
            <person name="Ovchinnikova G."/>
            <person name="Pati A."/>
            <person name="Ivanova N."/>
            <person name="Mavrommatis K."/>
            <person name="Chen A."/>
            <person name="Palaniappan K."/>
            <person name="D'haeseleer P."/>
            <person name="Chain P."/>
            <person name="Bristow J."/>
            <person name="Eisen J.A."/>
            <person name="Markowitz V."/>
            <person name="Hugenholtz P."/>
            <person name="Schneider S."/>
            <person name="Goker M."/>
            <person name="Pukall R."/>
            <person name="Kyrpides N.C."/>
            <person name="Klenk H.P."/>
        </authorList>
    </citation>
    <scope>NUCLEOTIDE SEQUENCE [LARGE SCALE GENOMIC DNA]</scope>
    <source>
        <strain evidence="3">ATCC 14392 / DSM 20547 / JCM 11482 / CCUG 33030 / NBRC 15357 / NCTC 11040 / CCM 314 / 541</strain>
    </source>
</reference>
<keyword evidence="3" id="KW-1185">Reference proteome</keyword>
<dbReference type="Proteomes" id="UP000006666">
    <property type="component" value="Chromosome"/>
</dbReference>
<dbReference type="KEGG" id="kse:Ksed_10510"/>
<dbReference type="eggNOG" id="ENOG5032RRB">
    <property type="taxonomic scope" value="Bacteria"/>
</dbReference>
<feature type="compositionally biased region" description="Basic and acidic residues" evidence="1">
    <location>
        <begin position="48"/>
        <end position="61"/>
    </location>
</feature>
<feature type="compositionally biased region" description="Low complexity" evidence="1">
    <location>
        <begin position="1"/>
        <end position="11"/>
    </location>
</feature>